<organism evidence="1">
    <name type="scientific">marine metagenome</name>
    <dbReference type="NCBI Taxonomy" id="408172"/>
    <lineage>
        <taxon>unclassified sequences</taxon>
        <taxon>metagenomes</taxon>
        <taxon>ecological metagenomes</taxon>
    </lineage>
</organism>
<reference evidence="1" key="1">
    <citation type="submission" date="2018-05" db="EMBL/GenBank/DDBJ databases">
        <authorList>
            <person name="Lanie J.A."/>
            <person name="Ng W.-L."/>
            <person name="Kazmierczak K.M."/>
            <person name="Andrzejewski T.M."/>
            <person name="Davidsen T.M."/>
            <person name="Wayne K.J."/>
            <person name="Tettelin H."/>
            <person name="Glass J.I."/>
            <person name="Rusch D."/>
            <person name="Podicherti R."/>
            <person name="Tsui H.-C.T."/>
            <person name="Winkler M.E."/>
        </authorList>
    </citation>
    <scope>NUCLEOTIDE SEQUENCE</scope>
</reference>
<name>A0A383ENQ4_9ZZZZ</name>
<protein>
    <submittedName>
        <fullName evidence="1">Uncharacterized protein</fullName>
    </submittedName>
</protein>
<dbReference type="AlphaFoldDB" id="A0A383ENQ4"/>
<proteinExistence type="predicted"/>
<dbReference type="EMBL" id="UINC01227487">
    <property type="protein sequence ID" value="SVE58391.1"/>
    <property type="molecule type" value="Genomic_DNA"/>
</dbReference>
<evidence type="ECO:0000313" key="1">
    <source>
        <dbReference type="EMBL" id="SVE58391.1"/>
    </source>
</evidence>
<feature type="non-terminal residue" evidence="1">
    <location>
        <position position="150"/>
    </location>
</feature>
<sequence>MIKIKTIEHCQLIPKIVWDENYKYFEERTNDERMFHLGGLQLNKDYTEQPSYKILKYVWDNCLPPCKIVNWGEFLDDRKSKKFSSFYGLKWNSNVYHSFLRHCYTSEEREEDVVIGHSGFGTKDVNDEHIDIRTIPPNMKEGFFLEPKMK</sequence>
<accession>A0A383ENQ4</accession>
<gene>
    <name evidence="1" type="ORF">METZ01_LOCUS511245</name>
</gene>